<dbReference type="EMBL" id="KQ416244">
    <property type="protein sequence ID" value="KOF97924.1"/>
    <property type="molecule type" value="Genomic_DNA"/>
</dbReference>
<organism evidence="1">
    <name type="scientific">Octopus bimaculoides</name>
    <name type="common">California two-spotted octopus</name>
    <dbReference type="NCBI Taxonomy" id="37653"/>
    <lineage>
        <taxon>Eukaryota</taxon>
        <taxon>Metazoa</taxon>
        <taxon>Spiralia</taxon>
        <taxon>Lophotrochozoa</taxon>
        <taxon>Mollusca</taxon>
        <taxon>Cephalopoda</taxon>
        <taxon>Coleoidea</taxon>
        <taxon>Octopodiformes</taxon>
        <taxon>Octopoda</taxon>
        <taxon>Incirrata</taxon>
        <taxon>Octopodidae</taxon>
        <taxon>Octopus</taxon>
    </lineage>
</organism>
<sequence>MNPNDISINNLLGIVIYYSDTHKKVVHIYFSMLSLETCDADGIVYALKIELAKKKLDIKNLLAIGIDNARVMIGVTKGVFQKLKEVPSLFLFSCVCCSLQLY</sequence>
<protein>
    <recommendedName>
        <fullName evidence="2">DUF4371 domain-containing protein</fullName>
    </recommendedName>
</protein>
<dbReference type="AlphaFoldDB" id="A0A0L8I941"/>
<evidence type="ECO:0008006" key="2">
    <source>
        <dbReference type="Google" id="ProtNLM"/>
    </source>
</evidence>
<accession>A0A0L8I941</accession>
<evidence type="ECO:0000313" key="1">
    <source>
        <dbReference type="EMBL" id="KOF97924.1"/>
    </source>
</evidence>
<gene>
    <name evidence="1" type="ORF">OCBIM_22028039mg</name>
</gene>
<proteinExistence type="predicted"/>
<reference evidence="1" key="1">
    <citation type="submission" date="2015-07" db="EMBL/GenBank/DDBJ databases">
        <title>MeaNS - Measles Nucleotide Surveillance Program.</title>
        <authorList>
            <person name="Tran T."/>
            <person name="Druce J."/>
        </authorList>
    </citation>
    <scope>NUCLEOTIDE SEQUENCE</scope>
    <source>
        <strain evidence="1">UCB-OBI-ISO-001</strain>
        <tissue evidence="1">Gonad</tissue>
    </source>
</reference>
<name>A0A0L8I941_OCTBM</name>